<reference evidence="1 2" key="1">
    <citation type="submission" date="2022-01" db="EMBL/GenBank/DDBJ databases">
        <title>Flavihumibacter sp. nov., isolated from sediment of a river.</title>
        <authorList>
            <person name="Liu H."/>
        </authorList>
    </citation>
    <scope>NUCLEOTIDE SEQUENCE [LARGE SCALE GENOMIC DNA]</scope>
    <source>
        <strain evidence="1 2">RY-1</strain>
    </source>
</reference>
<protein>
    <recommendedName>
        <fullName evidence="3">Cell surface protein SprA</fullName>
    </recommendedName>
</protein>
<proteinExistence type="predicted"/>
<name>A0ABS9BK52_9BACT</name>
<dbReference type="RefSeq" id="WP_234865952.1">
    <property type="nucleotide sequence ID" value="NZ_JAKEVY010000002.1"/>
</dbReference>
<evidence type="ECO:0008006" key="3">
    <source>
        <dbReference type="Google" id="ProtNLM"/>
    </source>
</evidence>
<evidence type="ECO:0000313" key="1">
    <source>
        <dbReference type="EMBL" id="MCF1715001.1"/>
    </source>
</evidence>
<gene>
    <name evidence="1" type="ORF">L0U88_10225</name>
</gene>
<accession>A0ABS9BK52</accession>
<keyword evidence="2" id="KW-1185">Reference proteome</keyword>
<organism evidence="1 2">
    <name type="scientific">Flavihumibacter fluminis</name>
    <dbReference type="NCBI Taxonomy" id="2909236"/>
    <lineage>
        <taxon>Bacteria</taxon>
        <taxon>Pseudomonadati</taxon>
        <taxon>Bacteroidota</taxon>
        <taxon>Chitinophagia</taxon>
        <taxon>Chitinophagales</taxon>
        <taxon>Chitinophagaceae</taxon>
        <taxon>Flavihumibacter</taxon>
    </lineage>
</organism>
<dbReference type="EMBL" id="JAKEVY010000002">
    <property type="protein sequence ID" value="MCF1715001.1"/>
    <property type="molecule type" value="Genomic_DNA"/>
</dbReference>
<comment type="caution">
    <text evidence="1">The sequence shown here is derived from an EMBL/GenBank/DDBJ whole genome shotgun (WGS) entry which is preliminary data.</text>
</comment>
<dbReference type="Proteomes" id="UP001200145">
    <property type="component" value="Unassembled WGS sequence"/>
</dbReference>
<sequence>MLKQLLISLLIVLWGQLLLAQEPSALKQLKTSNARQARIPVKAGKITLDSLTIIPGSVRIPGLADSLYTIDWLDGSISFKQLPPFDSVLVQWRNFSTRLNKVKQDLNFDSILNSYVSQQTIRSMGESNRRDDEFFNFGNINYSGSFGRGISFGNAQDAVVTSNLNLQINGFLGDSIEIAAAITDNNIPIQPDGTTQQLNEFDRIFLQFKKKGWQLSLGDIDIRQNRNYFLNFYKRLQGGAFENTSNLGKNVVNRTMFSGSIAKGKFTRNIFDGLEGNQGPYRLTGANNELYFVVLAGTERVFLDGELLQRGEDRDYVINYNTAEITFTPRRMINKDRRIQVEFEYADRNYLNTNLYLSNETDIGKRFRLRMAAFSNNDAKNSPINQTLDPQQKRFLGLVGDSIQSAFYPIASIDTFSPGKILYKKIEVLVNGAQDSIYVYSTNPDSARYNLNFIEVGQGRGNYIPDLNAANGKVYRWVEPINGVPQGNFEAATLLITPKKQQVLTFGGDYFVSGKTTISADIGMSNFDINTFSTRQKGNDKGFASRFQFKHIERLNPSLNLQGDGSFEWVEHSFRPLERLRNVEFTRDWGLPLQVLPADETMYAAGLELNDKKNNRLRYQFTGYQRSDGFKGGRNSLIHQQNTKGWTFNNQLNITKSSSLLDDGYFLRPSLNIAKTLAGLRNYTVGVSYELEHNEARNKQRDTVTPYSFSFDILKIYLKSDEQKANKWGFSYYTRSDQLPIGGELVRTDRSQNFTLTGELMSSPAHQLRVNATYRTLQVFQKTNTNSESDKSLLGRVEYQINEWKGLVTGNVLYELGAGQEQKRDFAFLEVPAGQGEYAWFDYNNDGVQQLNEFEIALFQDQAKYIRIFTPTNEFVKAAYNSFNYSMAINPRAVLDPLSSKGFKKMLTRFNLQSSLQLYRKQLADGSIQFNPFDNKLVDSTLISLTSVWINSLAFNRFSSRWGFDISNIRNNAKVLLTYGLESRSQEEWNIRSRLNFAKRYTLELIGKTGQTQLATGNEKFDNRNYSVQQYSLEPKLSFTKGANFRVGGGYRYQHKENQLGLSENLSSHAMNADVKYNLLQNASLQGKFTYNTIRFPFPTNTTVSYIMLDGLQPGKNLLWSIDLTKRLGKNLEMNIQYEGRKPGENRVIHIGRASLRAIL</sequence>
<evidence type="ECO:0000313" key="2">
    <source>
        <dbReference type="Proteomes" id="UP001200145"/>
    </source>
</evidence>